<evidence type="ECO:0000313" key="3">
    <source>
        <dbReference type="Proteomes" id="UP000319663"/>
    </source>
</evidence>
<feature type="compositionally biased region" description="Low complexity" evidence="1">
    <location>
        <begin position="617"/>
        <end position="634"/>
    </location>
</feature>
<feature type="compositionally biased region" description="Gly residues" evidence="1">
    <location>
        <begin position="129"/>
        <end position="139"/>
    </location>
</feature>
<feature type="compositionally biased region" description="Polar residues" evidence="1">
    <location>
        <begin position="143"/>
        <end position="162"/>
    </location>
</feature>
<dbReference type="STRING" id="5098.A0A507QMF8"/>
<feature type="compositionally biased region" description="Polar residues" evidence="1">
    <location>
        <begin position="712"/>
        <end position="727"/>
    </location>
</feature>
<feature type="compositionally biased region" description="Polar residues" evidence="1">
    <location>
        <begin position="826"/>
        <end position="843"/>
    </location>
</feature>
<comment type="caution">
    <text evidence="2">The sequence shown here is derived from an EMBL/GenBank/DDBJ whole genome shotgun (WGS) entry which is preliminary data.</text>
</comment>
<name>A0A507QMF8_MONPU</name>
<protein>
    <submittedName>
        <fullName evidence="2">Uncharacterized protein</fullName>
    </submittedName>
</protein>
<feature type="region of interest" description="Disordered" evidence="1">
    <location>
        <begin position="364"/>
        <end position="384"/>
    </location>
</feature>
<feature type="compositionally biased region" description="Basic and acidic residues" evidence="1">
    <location>
        <begin position="373"/>
        <end position="384"/>
    </location>
</feature>
<gene>
    <name evidence="2" type="ORF">MPDQ_001527</name>
</gene>
<feature type="compositionally biased region" description="Polar residues" evidence="1">
    <location>
        <begin position="798"/>
        <end position="815"/>
    </location>
</feature>
<organism evidence="2 3">
    <name type="scientific">Monascus purpureus</name>
    <name type="common">Red mold</name>
    <name type="synonym">Monascus anka</name>
    <dbReference type="NCBI Taxonomy" id="5098"/>
    <lineage>
        <taxon>Eukaryota</taxon>
        <taxon>Fungi</taxon>
        <taxon>Dikarya</taxon>
        <taxon>Ascomycota</taxon>
        <taxon>Pezizomycotina</taxon>
        <taxon>Eurotiomycetes</taxon>
        <taxon>Eurotiomycetidae</taxon>
        <taxon>Eurotiales</taxon>
        <taxon>Aspergillaceae</taxon>
        <taxon>Monascus</taxon>
    </lineage>
</organism>
<accession>A0A507QMF8</accession>
<feature type="region of interest" description="Disordered" evidence="1">
    <location>
        <begin position="767"/>
        <end position="888"/>
    </location>
</feature>
<feature type="compositionally biased region" description="Polar residues" evidence="1">
    <location>
        <begin position="103"/>
        <end position="119"/>
    </location>
</feature>
<evidence type="ECO:0000313" key="2">
    <source>
        <dbReference type="EMBL" id="TQB69709.1"/>
    </source>
</evidence>
<dbReference type="Proteomes" id="UP000319663">
    <property type="component" value="Unassembled WGS sequence"/>
</dbReference>
<proteinExistence type="predicted"/>
<feature type="compositionally biased region" description="Basic and acidic residues" evidence="1">
    <location>
        <begin position="558"/>
        <end position="573"/>
    </location>
</feature>
<sequence>MDISAEERLKMLQMADLGTARREYISTVDSKNKQLTGVRLEDIEASRLSNIAGTEAQRMAEQNKSKLSKWANMYKELGDTEDLEQLDNLLDGQTHRIRSLLQGNNSRNNDIGIKSTETLSMRRPERSSGRGGGVIGTRGRGSMSSIGTTQGAVSKLGNQIIETSRKGNRGLDPALDPDGDQKGGGFKSKYKPGGKKQPPAFLRTRRVAPMPAGDYSRLLSSPDDFLAVARSMVRKPPPDNTKASDIASPKEQKPVQDTKAQGAVVTAKNLAPSSTRRHGNTAPSAVDVKTVPAKEVAVPTTAPVAGRPPALRVLTSTPERPKTEGRSKGTSLPSSGQVTSSSKTGNGQAEGKSSLLKGLTANLPQPILSRQEGISRGHEKDKTKREKVELLVDFDSSPDNAITKNSMANMDQSFLRSPVFDDLEGIDFSIQNTTDTTLSLKPPSSRFPFSCGKKLDFKQDADEKKDSDVAAVSNADDDEHLSKYRRGLSMIDNLMEIKALPDEYLYKLEECRKALESRLTLADQPFTAQPVPSKPEQPARAGNPREALRAGPSINKPGTDDERAKDLEKDKSPIQEPTDQSGSIMQSPPLSENRLRYAVTAPEFIPRKPSFTKYRSPTHSISSDSSASSDLPSLRKVLQPNSPSPGDKAKVLSPLLDPSTSPSLSKVKVIAPLPGQPTSSSPGDKVKVIGPAPSPPHHIFGDHLFPRRRTAQDSQTEASPSRPASSSDKPKFQISIPPQRSVLSEAQPSFFEGLGISMSTNIIESQKGKARLFSPDPETKPLTPTGVPLPESSKEESNITPTKTQSRAPSLTLHSSGPKVIGPGTSHASQESVHAPHNSQQSIPAPKLCQPSVLTPNPTERRSTMNRSVSGGLQGPTWASDENNKPSR</sequence>
<feature type="region of interest" description="Disordered" evidence="1">
    <location>
        <begin position="525"/>
        <end position="743"/>
    </location>
</feature>
<keyword evidence="3" id="KW-1185">Reference proteome</keyword>
<evidence type="ECO:0000256" key="1">
    <source>
        <dbReference type="SAM" id="MobiDB-lite"/>
    </source>
</evidence>
<dbReference type="AlphaFoldDB" id="A0A507QMF8"/>
<feature type="compositionally biased region" description="Polar residues" evidence="1">
    <location>
        <begin position="328"/>
        <end position="347"/>
    </location>
</feature>
<reference evidence="2 3" key="1">
    <citation type="submission" date="2019-06" db="EMBL/GenBank/DDBJ databases">
        <title>Wine fermentation using esterase from Monascus purpureus.</title>
        <authorList>
            <person name="Geng C."/>
            <person name="Zhang Y."/>
        </authorList>
    </citation>
    <scope>NUCLEOTIDE SEQUENCE [LARGE SCALE GENOMIC DNA]</scope>
    <source>
        <strain evidence="2">HQ1</strain>
    </source>
</reference>
<feature type="compositionally biased region" description="Polar residues" evidence="1">
    <location>
        <begin position="575"/>
        <end position="590"/>
    </location>
</feature>
<feature type="region of interest" description="Disordered" evidence="1">
    <location>
        <begin position="232"/>
        <end position="352"/>
    </location>
</feature>
<feature type="region of interest" description="Disordered" evidence="1">
    <location>
        <begin position="103"/>
        <end position="199"/>
    </location>
</feature>
<dbReference type="EMBL" id="VIFY01000140">
    <property type="protein sequence ID" value="TQB69709.1"/>
    <property type="molecule type" value="Genomic_DNA"/>
</dbReference>
<feature type="compositionally biased region" description="Low complexity" evidence="1">
    <location>
        <begin position="652"/>
        <end position="665"/>
    </location>
</feature>